<protein>
    <submittedName>
        <fullName evidence="2">Uncharacterized protein</fullName>
    </submittedName>
</protein>
<dbReference type="Proteomes" id="UP000652176">
    <property type="component" value="Unassembled WGS sequence"/>
</dbReference>
<evidence type="ECO:0000313" key="3">
    <source>
        <dbReference type="Proteomes" id="UP000652176"/>
    </source>
</evidence>
<keyword evidence="1" id="KW-0732">Signal</keyword>
<reference evidence="2 3" key="1">
    <citation type="submission" date="2020-09" db="EMBL/GenBank/DDBJ databases">
        <title>Methylomonas albis sp. nov. and Methylomonas fluvii sp. nov.: Two cold-adapted methanotrophs from the River Elbe and an amended description of Methylovulum psychrotolerans strain Eb1.</title>
        <authorList>
            <person name="Bussmann I.K."/>
            <person name="Klings K.-W."/>
            <person name="Warnstedt J."/>
            <person name="Hoppert M."/>
            <person name="Saborowski A."/>
            <person name="Horn F."/>
            <person name="Liebner S."/>
        </authorList>
    </citation>
    <scope>NUCLEOTIDE SEQUENCE [LARGE SCALE GENOMIC DNA]</scope>
    <source>
        <strain evidence="2 3">EbA</strain>
    </source>
</reference>
<accession>A0ABR9CY69</accession>
<dbReference type="EMBL" id="JACXSS010000001">
    <property type="protein sequence ID" value="MBD9355817.1"/>
    <property type="molecule type" value="Genomic_DNA"/>
</dbReference>
<dbReference type="RefSeq" id="WP_192374155.1">
    <property type="nucleotide sequence ID" value="NZ_CAJHIV010000001.1"/>
</dbReference>
<feature type="chain" id="PRO_5046462516" evidence="1">
    <location>
        <begin position="24"/>
        <end position="75"/>
    </location>
</feature>
<gene>
    <name evidence="2" type="ORF">IE877_07960</name>
</gene>
<evidence type="ECO:0000313" key="2">
    <source>
        <dbReference type="EMBL" id="MBD9355817.1"/>
    </source>
</evidence>
<keyword evidence="3" id="KW-1185">Reference proteome</keyword>
<feature type="signal peptide" evidence="1">
    <location>
        <begin position="1"/>
        <end position="23"/>
    </location>
</feature>
<organism evidence="2 3">
    <name type="scientific">Methylomonas albis</name>
    <dbReference type="NCBI Taxonomy" id="1854563"/>
    <lineage>
        <taxon>Bacteria</taxon>
        <taxon>Pseudomonadati</taxon>
        <taxon>Pseudomonadota</taxon>
        <taxon>Gammaproteobacteria</taxon>
        <taxon>Methylococcales</taxon>
        <taxon>Methylococcaceae</taxon>
        <taxon>Methylomonas</taxon>
    </lineage>
</organism>
<proteinExistence type="predicted"/>
<comment type="caution">
    <text evidence="2">The sequence shown here is derived from an EMBL/GenBank/DDBJ whole genome shotgun (WGS) entry which is preliminary data.</text>
</comment>
<evidence type="ECO:0000256" key="1">
    <source>
        <dbReference type="SAM" id="SignalP"/>
    </source>
</evidence>
<name>A0ABR9CY69_9GAMM</name>
<sequence>MRKIMIITGILMLNLLNTSSVNAQSQPLSADIIPTSNLPTLHTKSADQFDDLKTELSIYSLIAGIYALYWLKQRT</sequence>